<dbReference type="OMA" id="QVPPEFY"/>
<dbReference type="InterPro" id="IPR003819">
    <property type="entry name" value="TauD/TfdA-like"/>
</dbReference>
<keyword evidence="1" id="KW-0560">Oxidoreductase</keyword>
<dbReference type="EMBL" id="MSZS01000003">
    <property type="protein sequence ID" value="PKX95168.1"/>
    <property type="molecule type" value="Genomic_DNA"/>
</dbReference>
<accession>A0A2I1CC04</accession>
<organism evidence="3 4">
    <name type="scientific">Aspergillus novofumigatus (strain IBT 16806)</name>
    <dbReference type="NCBI Taxonomy" id="1392255"/>
    <lineage>
        <taxon>Eukaryota</taxon>
        <taxon>Fungi</taxon>
        <taxon>Dikarya</taxon>
        <taxon>Ascomycota</taxon>
        <taxon>Pezizomycotina</taxon>
        <taxon>Eurotiomycetes</taxon>
        <taxon>Eurotiomycetidae</taxon>
        <taxon>Eurotiales</taxon>
        <taxon>Aspergillaceae</taxon>
        <taxon>Aspergillus</taxon>
        <taxon>Aspergillus subgen. Fumigati</taxon>
    </lineage>
</organism>
<gene>
    <name evidence="3" type="ORF">P174DRAFT_458735</name>
</gene>
<reference evidence="4" key="1">
    <citation type="journal article" date="2018" name="Proc. Natl. Acad. Sci. U.S.A.">
        <title>Linking secondary metabolites to gene clusters through genome sequencing of six diverse Aspergillus species.</title>
        <authorList>
            <person name="Kaerboelling I."/>
            <person name="Vesth T.C."/>
            <person name="Frisvad J.C."/>
            <person name="Nybo J.L."/>
            <person name="Theobald S."/>
            <person name="Kuo A."/>
            <person name="Bowyer P."/>
            <person name="Matsuda Y."/>
            <person name="Mondo S."/>
            <person name="Lyhne E.K."/>
            <person name="Kogle M.E."/>
            <person name="Clum A."/>
            <person name="Lipzen A."/>
            <person name="Salamov A."/>
            <person name="Ngan C.Y."/>
            <person name="Daum C."/>
            <person name="Chiniquy J."/>
            <person name="Barry K."/>
            <person name="LaButti K."/>
            <person name="Haridas S."/>
            <person name="Simmons B.A."/>
            <person name="Magnuson J.K."/>
            <person name="Mortensen U.H."/>
            <person name="Larsen T.O."/>
            <person name="Grigoriev I.V."/>
            <person name="Baker S.E."/>
            <person name="Andersen M.R."/>
        </authorList>
    </citation>
    <scope>NUCLEOTIDE SEQUENCE [LARGE SCALE GENOMIC DNA]</scope>
    <source>
        <strain evidence="4">IBT 16806</strain>
    </source>
</reference>
<protein>
    <recommendedName>
        <fullName evidence="2">TauD/TfdA-like domain-containing protein</fullName>
    </recommendedName>
</protein>
<name>A0A2I1CC04_ASPN1</name>
<dbReference type="GeneID" id="36537031"/>
<feature type="domain" description="TauD/TfdA-like" evidence="2">
    <location>
        <begin position="150"/>
        <end position="389"/>
    </location>
</feature>
<dbReference type="Proteomes" id="UP000234474">
    <property type="component" value="Unassembled WGS sequence"/>
</dbReference>
<dbReference type="SUPFAM" id="SSF51197">
    <property type="entry name" value="Clavaminate synthase-like"/>
    <property type="match status" value="1"/>
</dbReference>
<comment type="caution">
    <text evidence="3">The sequence shown here is derived from an EMBL/GenBank/DDBJ whole genome shotgun (WGS) entry which is preliminary data.</text>
</comment>
<proteinExistence type="predicted"/>
<evidence type="ECO:0000313" key="3">
    <source>
        <dbReference type="EMBL" id="PKX95168.1"/>
    </source>
</evidence>
<evidence type="ECO:0000256" key="1">
    <source>
        <dbReference type="ARBA" id="ARBA00023002"/>
    </source>
</evidence>
<dbReference type="AlphaFoldDB" id="A0A2I1CC04"/>
<dbReference type="GO" id="GO:0016491">
    <property type="term" value="F:oxidoreductase activity"/>
    <property type="evidence" value="ECO:0007669"/>
    <property type="project" value="UniProtKB-KW"/>
</dbReference>
<dbReference type="RefSeq" id="XP_024683763.1">
    <property type="nucleotide sequence ID" value="XM_024829705.1"/>
</dbReference>
<evidence type="ECO:0000259" key="2">
    <source>
        <dbReference type="Pfam" id="PF02668"/>
    </source>
</evidence>
<dbReference type="OrthoDB" id="2960375at2759"/>
<dbReference type="Gene3D" id="3.60.130.10">
    <property type="entry name" value="Clavaminate synthase-like"/>
    <property type="match status" value="1"/>
</dbReference>
<keyword evidence="4" id="KW-1185">Reference proteome</keyword>
<dbReference type="VEuPathDB" id="FungiDB:P174DRAFT_458735"/>
<evidence type="ECO:0000313" key="4">
    <source>
        <dbReference type="Proteomes" id="UP000234474"/>
    </source>
</evidence>
<dbReference type="InterPro" id="IPR042098">
    <property type="entry name" value="TauD-like_sf"/>
</dbReference>
<dbReference type="Pfam" id="PF02668">
    <property type="entry name" value="TauD"/>
    <property type="match status" value="1"/>
</dbReference>
<sequence length="399" mass="44463">MVICIYINPYEFSFWASSSEASSNAAIKKPFPCLVCGAPVTMSLPSQVPRSCLQRLAGYTSRSYAFTVLRSASKALPRLLHESHSPLRSAVPSREQLGLDSSFPAQEFVFLQNLVRKSPLFLQASKRKAEEFQFPLGTTFKAPSREIGLEMKDAFAQALREYGIVAVELGFSDMNSQFMLEVVEAMGCSPDTHSSTQGALWDVTYRPSGVISQKTGGNVVSISHSLGEFAWHTDGCFEASPQRYFGLHILHPDRLGGGIFRVLAVDDLVKLLSPASIETLLKYEFELQVPPEFYKGAATTRHKLLSIEPNTGRYLVRFRRDILSDPPSDDPAANAAVAELNAILDKRDTVGQSFSEDVFKENVILLMDNARFLHCRTEIKDPRRFLRRIRFNGTPGVRD</sequence>